<keyword evidence="1" id="KW-0456">Lyase</keyword>
<dbReference type="InterPro" id="IPR032465">
    <property type="entry name" value="ACMSD"/>
</dbReference>
<dbReference type="GO" id="GO:0016787">
    <property type="term" value="F:hydrolase activity"/>
    <property type="evidence" value="ECO:0007669"/>
    <property type="project" value="UniProtKB-KW"/>
</dbReference>
<dbReference type="GO" id="GO:0019748">
    <property type="term" value="P:secondary metabolic process"/>
    <property type="evidence" value="ECO:0007669"/>
    <property type="project" value="TreeGrafter"/>
</dbReference>
<evidence type="ECO:0000256" key="1">
    <source>
        <dbReference type="ARBA" id="ARBA00023239"/>
    </source>
</evidence>
<dbReference type="OrthoDB" id="9777673at2"/>
<dbReference type="InterPro" id="IPR032466">
    <property type="entry name" value="Metal_Hydrolase"/>
</dbReference>
<dbReference type="InterPro" id="IPR006680">
    <property type="entry name" value="Amidohydro-rel"/>
</dbReference>
<dbReference type="PANTHER" id="PTHR21240:SF28">
    <property type="entry name" value="ISO-OROTATE DECARBOXYLASE (EUROFUNG)"/>
    <property type="match status" value="1"/>
</dbReference>
<dbReference type="Gene3D" id="3.20.20.140">
    <property type="entry name" value="Metal-dependent hydrolases"/>
    <property type="match status" value="1"/>
</dbReference>
<dbReference type="EMBL" id="WEZQ01000001">
    <property type="protein sequence ID" value="MYV16042.1"/>
    <property type="molecule type" value="Genomic_DNA"/>
</dbReference>
<comment type="caution">
    <text evidence="3">The sequence shown here is derived from an EMBL/GenBank/DDBJ whole genome shotgun (WGS) entry which is preliminary data.</text>
</comment>
<gene>
    <name evidence="3" type="ORF">GB993_00665</name>
</gene>
<dbReference type="GO" id="GO:0005737">
    <property type="term" value="C:cytoplasm"/>
    <property type="evidence" value="ECO:0007669"/>
    <property type="project" value="TreeGrafter"/>
</dbReference>
<feature type="domain" description="Amidohydrolase-related" evidence="2">
    <location>
        <begin position="6"/>
        <end position="321"/>
    </location>
</feature>
<proteinExistence type="predicted"/>
<keyword evidence="3" id="KW-0378">Hydrolase</keyword>
<accession>A0A6N9HYV9</accession>
<dbReference type="SUPFAM" id="SSF51556">
    <property type="entry name" value="Metallo-dependent hydrolases"/>
    <property type="match status" value="1"/>
</dbReference>
<dbReference type="PANTHER" id="PTHR21240">
    <property type="entry name" value="2-AMINO-3-CARBOXYLMUCONATE-6-SEMIALDEHYDE DECARBOXYLASE"/>
    <property type="match status" value="1"/>
</dbReference>
<name>A0A6N9HYV9_9LACO</name>
<evidence type="ECO:0000313" key="3">
    <source>
        <dbReference type="EMBL" id="MYV16042.1"/>
    </source>
</evidence>
<evidence type="ECO:0000259" key="2">
    <source>
        <dbReference type="Pfam" id="PF04909"/>
    </source>
</evidence>
<organism evidence="3 4">
    <name type="scientific">Furfurilactobacillus milii</name>
    <dbReference type="NCBI Taxonomy" id="2888272"/>
    <lineage>
        <taxon>Bacteria</taxon>
        <taxon>Bacillati</taxon>
        <taxon>Bacillota</taxon>
        <taxon>Bacilli</taxon>
        <taxon>Lactobacillales</taxon>
        <taxon>Lactobacillaceae</taxon>
        <taxon>Furfurilactobacillus</taxon>
    </lineage>
</organism>
<reference evidence="3 4" key="1">
    <citation type="journal article" date="2019" name="Appl. Environ. Microbiol.">
        <title>Genetic determinants of hydroxycinnamic acid metabolism in heterofermentative lactobacilli.</title>
        <authorList>
            <person name="Gaur G."/>
            <person name="Oh J.H."/>
            <person name="Filannino P."/>
            <person name="Gobbetti M."/>
            <person name="van Pijkeren J.P."/>
            <person name="Ganzle M.G."/>
        </authorList>
    </citation>
    <scope>NUCLEOTIDE SEQUENCE [LARGE SCALE GENOMIC DNA]</scope>
    <source>
        <strain evidence="3 4">C5</strain>
    </source>
</reference>
<dbReference type="GO" id="GO:0016831">
    <property type="term" value="F:carboxy-lyase activity"/>
    <property type="evidence" value="ECO:0007669"/>
    <property type="project" value="InterPro"/>
</dbReference>
<evidence type="ECO:0000313" key="4">
    <source>
        <dbReference type="Proteomes" id="UP000449209"/>
    </source>
</evidence>
<dbReference type="Pfam" id="PF04909">
    <property type="entry name" value="Amidohydro_2"/>
    <property type="match status" value="1"/>
</dbReference>
<sequence>MTEEIIDFHTHFLQADFLKQALPHNALANFGDGPVPPFNDDGRFDNVFDPKVRIQDMDKRGVTKHVISSSTVMQGTFYLSSKDEPKAVRKLNDFLYQQWVKKYPKRFIGTMILPLNNPDATRKELERMVRDYHTKVVELPVRVGDTYLSDNSFDYLWKLIEKYKLVAFVHPDGIRDPWYRKYVMWNSIGQNIEETKFMTSMIYEGKMDKFSDVDIVLTHGGGTLPLYPGRVDRNAIYRPEETMMNVELPFPSDYITHFHYDLCLYDQKTLQMLFDRYGTSPYMAGSDYPFGDQLPTDILKGLKLSKEERKMLLSGTAKKLLNS</sequence>
<dbReference type="AlphaFoldDB" id="A0A6N9HYV9"/>
<dbReference type="Proteomes" id="UP000449209">
    <property type="component" value="Unassembled WGS sequence"/>
</dbReference>
<dbReference type="RefSeq" id="WP_161002655.1">
    <property type="nucleotide sequence ID" value="NZ_WEZQ01000001.1"/>
</dbReference>
<protein>
    <submittedName>
        <fullName evidence="3">Amidohydrolase family protein</fullName>
    </submittedName>
</protein>